<dbReference type="InterPro" id="IPR023186">
    <property type="entry name" value="IUNH"/>
</dbReference>
<comment type="similarity">
    <text evidence="1">Belongs to the IUNH family.</text>
</comment>
<dbReference type="GO" id="GO:0005829">
    <property type="term" value="C:cytosol"/>
    <property type="evidence" value="ECO:0007669"/>
    <property type="project" value="TreeGrafter"/>
</dbReference>
<dbReference type="Proteomes" id="UP000663855">
    <property type="component" value="Unassembled WGS sequence"/>
</dbReference>
<keyword evidence="2" id="KW-0378">Hydrolase</keyword>
<dbReference type="GO" id="GO:0008477">
    <property type="term" value="F:purine nucleosidase activity"/>
    <property type="evidence" value="ECO:0007669"/>
    <property type="project" value="TreeGrafter"/>
</dbReference>
<reference evidence="6" key="1">
    <citation type="submission" date="2021-02" db="EMBL/GenBank/DDBJ databases">
        <authorList>
            <person name="Nowell W R."/>
        </authorList>
    </citation>
    <scope>NUCLEOTIDE SEQUENCE</scope>
</reference>
<dbReference type="Gene3D" id="3.90.245.10">
    <property type="entry name" value="Ribonucleoside hydrolase-like"/>
    <property type="match status" value="1"/>
</dbReference>
<evidence type="ECO:0000313" key="6">
    <source>
        <dbReference type="EMBL" id="CAF1466284.1"/>
    </source>
</evidence>
<dbReference type="SUPFAM" id="SSF53590">
    <property type="entry name" value="Nucleoside hydrolase"/>
    <property type="match status" value="1"/>
</dbReference>
<dbReference type="PANTHER" id="PTHR12304">
    <property type="entry name" value="INOSINE-URIDINE PREFERRING NUCLEOSIDE HYDROLASE"/>
    <property type="match status" value="1"/>
</dbReference>
<evidence type="ECO:0000256" key="1">
    <source>
        <dbReference type="ARBA" id="ARBA00009176"/>
    </source>
</evidence>
<gene>
    <name evidence="6" type="ORF">CJN711_LOCUS25404</name>
</gene>
<dbReference type="InterPro" id="IPR036452">
    <property type="entry name" value="Ribo_hydro-like"/>
</dbReference>
<evidence type="ECO:0000256" key="2">
    <source>
        <dbReference type="ARBA" id="ARBA00022801"/>
    </source>
</evidence>
<name>A0A815QPF4_9BILA</name>
<proteinExistence type="inferred from homology"/>
<feature type="domain" description="Inosine/uridine-preferring nucleoside hydrolase" evidence="5">
    <location>
        <begin position="26"/>
        <end position="309"/>
    </location>
</feature>
<keyword evidence="3" id="KW-0326">Glycosidase</keyword>
<dbReference type="InterPro" id="IPR001910">
    <property type="entry name" value="Inosine/uridine_hydrolase_dom"/>
</dbReference>
<accession>A0A815QPF4</accession>
<dbReference type="GO" id="GO:0006152">
    <property type="term" value="P:purine nucleoside catabolic process"/>
    <property type="evidence" value="ECO:0007669"/>
    <property type="project" value="TreeGrafter"/>
</dbReference>
<organism evidence="6 7">
    <name type="scientific">Rotaria magnacalcarata</name>
    <dbReference type="NCBI Taxonomy" id="392030"/>
    <lineage>
        <taxon>Eukaryota</taxon>
        <taxon>Metazoa</taxon>
        <taxon>Spiralia</taxon>
        <taxon>Gnathifera</taxon>
        <taxon>Rotifera</taxon>
        <taxon>Eurotatoria</taxon>
        <taxon>Bdelloidea</taxon>
        <taxon>Philodinida</taxon>
        <taxon>Philodinidae</taxon>
        <taxon>Rotaria</taxon>
    </lineage>
</organism>
<dbReference type="PANTHER" id="PTHR12304:SF4">
    <property type="entry name" value="URIDINE NUCLEOSIDASE"/>
    <property type="match status" value="1"/>
</dbReference>
<evidence type="ECO:0000256" key="3">
    <source>
        <dbReference type="ARBA" id="ARBA00023295"/>
    </source>
</evidence>
<dbReference type="AlphaFoldDB" id="A0A815QPF4"/>
<protein>
    <recommendedName>
        <fullName evidence="5">Inosine/uridine-preferring nucleoside hydrolase domain-containing protein</fullName>
    </recommendedName>
</protein>
<sequence>MKILILVLLWLTISINRIHSKPIPTILDTDIGTDYDDQLALTYILANPSIFDLKLVVCSTYNTTARAQIVAKTLAIFARFDVPIAIGQNTGTTSIFEYEWAQNYTLDQFQQDGGIVYKNGEEALLEEMQKAKPNNIYHLIEISPTTSLGHVLQHLQSETLNYIRLFAMAGSIYRGYDNSSQPSKEYNVAVDIPAAQIVFNASWAYFGLAPLDSTNFMQFYGSEWQTFLTFLNQNKHVQLVIDSYTVWYNNGGKHNDAMKPFSPENGTSTMYDVLAAFLAASYPRAFTTVVQQLPLIVTQDGFTRVNSILGKQVNTSVAFITQDPYTSTELIGITVLDSIINS</sequence>
<evidence type="ECO:0000256" key="4">
    <source>
        <dbReference type="SAM" id="SignalP"/>
    </source>
</evidence>
<comment type="caution">
    <text evidence="6">The sequence shown here is derived from an EMBL/GenBank/DDBJ whole genome shotgun (WGS) entry which is preliminary data.</text>
</comment>
<evidence type="ECO:0000259" key="5">
    <source>
        <dbReference type="Pfam" id="PF01156"/>
    </source>
</evidence>
<feature type="signal peptide" evidence="4">
    <location>
        <begin position="1"/>
        <end position="20"/>
    </location>
</feature>
<dbReference type="Pfam" id="PF01156">
    <property type="entry name" value="IU_nuc_hydro"/>
    <property type="match status" value="1"/>
</dbReference>
<evidence type="ECO:0000313" key="7">
    <source>
        <dbReference type="Proteomes" id="UP000663855"/>
    </source>
</evidence>
<feature type="chain" id="PRO_5032282052" description="Inosine/uridine-preferring nucleoside hydrolase domain-containing protein" evidence="4">
    <location>
        <begin position="21"/>
        <end position="342"/>
    </location>
</feature>
<dbReference type="EMBL" id="CAJNOV010011831">
    <property type="protein sequence ID" value="CAF1466284.1"/>
    <property type="molecule type" value="Genomic_DNA"/>
</dbReference>
<keyword evidence="4" id="KW-0732">Signal</keyword>